<dbReference type="STRING" id="7574.A0A1S3J142"/>
<dbReference type="RefSeq" id="XP_013403976.1">
    <property type="nucleotide sequence ID" value="XM_013548522.1"/>
</dbReference>
<reference evidence="5" key="1">
    <citation type="submission" date="2025-08" db="UniProtKB">
        <authorList>
            <consortium name="RefSeq"/>
        </authorList>
    </citation>
    <scope>IDENTIFICATION</scope>
    <source>
        <tissue evidence="5">Gonads</tissue>
    </source>
</reference>
<dbReference type="PANTHER" id="PTHR22594:SF5">
    <property type="entry name" value="ASPARTATE--TRNA LIGASE, MITOCHONDRIAL"/>
    <property type="match status" value="1"/>
</dbReference>
<accession>A0A1S3J142</accession>
<name>A0A1S3J142_LINAN</name>
<dbReference type="InterPro" id="IPR004365">
    <property type="entry name" value="NA-bd_OB_tRNA"/>
</dbReference>
<dbReference type="SUPFAM" id="SSF50249">
    <property type="entry name" value="Nucleic acid-binding proteins"/>
    <property type="match status" value="1"/>
</dbReference>
<protein>
    <submittedName>
        <fullName evidence="5">Aspartate--tRNA ligase, mitochondrial-like</fullName>
    </submittedName>
</protein>
<keyword evidence="1" id="KW-0648">Protein biosynthesis</keyword>
<dbReference type="Proteomes" id="UP000085678">
    <property type="component" value="Unplaced"/>
</dbReference>
<organism evidence="4 5">
    <name type="scientific">Lingula anatina</name>
    <name type="common">Brachiopod</name>
    <name type="synonym">Lingula unguis</name>
    <dbReference type="NCBI Taxonomy" id="7574"/>
    <lineage>
        <taxon>Eukaryota</taxon>
        <taxon>Metazoa</taxon>
        <taxon>Spiralia</taxon>
        <taxon>Lophotrochozoa</taxon>
        <taxon>Brachiopoda</taxon>
        <taxon>Linguliformea</taxon>
        <taxon>Lingulata</taxon>
        <taxon>Lingulida</taxon>
        <taxon>Linguloidea</taxon>
        <taxon>Lingulidae</taxon>
        <taxon>Lingula</taxon>
    </lineage>
</organism>
<feature type="domain" description="OB" evidence="3">
    <location>
        <begin position="59"/>
        <end position="141"/>
    </location>
</feature>
<gene>
    <name evidence="5" type="primary">LOC106169156</name>
</gene>
<dbReference type="OrthoDB" id="439710at2759"/>
<dbReference type="GeneID" id="106169156"/>
<dbReference type="InParanoid" id="A0A1S3J142"/>
<sequence length="164" mass="18486">MAGRAKLLVDFIKRSRPVKINGFTVPVQTRCISSSVFVSHSQRTHSCGELRASHVGQDVVLCGWLMHERALQFITLKDAHGVTQFIVPDNKRDTLCEVVKGLKFESVLQVKGKVIRRPEGQENPKMPTGDIEVEIEDLKVLNPSLAELPFKTRDYEEVSMVIPY</sequence>
<evidence type="ECO:0000256" key="2">
    <source>
        <dbReference type="ARBA" id="ARBA00023146"/>
    </source>
</evidence>
<dbReference type="AlphaFoldDB" id="A0A1S3J142"/>
<dbReference type="Pfam" id="PF01336">
    <property type="entry name" value="tRNA_anti-codon"/>
    <property type="match status" value="1"/>
</dbReference>
<dbReference type="GO" id="GO:0005739">
    <property type="term" value="C:mitochondrion"/>
    <property type="evidence" value="ECO:0007669"/>
    <property type="project" value="TreeGrafter"/>
</dbReference>
<evidence type="ECO:0000313" key="5">
    <source>
        <dbReference type="RefSeq" id="XP_013403976.1"/>
    </source>
</evidence>
<dbReference type="GO" id="GO:0006422">
    <property type="term" value="P:aspartyl-tRNA aminoacylation"/>
    <property type="evidence" value="ECO:0007669"/>
    <property type="project" value="TreeGrafter"/>
</dbReference>
<dbReference type="GO" id="GO:0004815">
    <property type="term" value="F:aspartate-tRNA ligase activity"/>
    <property type="evidence" value="ECO:0007669"/>
    <property type="project" value="TreeGrafter"/>
</dbReference>
<keyword evidence="2" id="KW-0436">Ligase</keyword>
<keyword evidence="4" id="KW-1185">Reference proteome</keyword>
<dbReference type="CDD" id="cd04317">
    <property type="entry name" value="EcAspRS_like_N"/>
    <property type="match status" value="1"/>
</dbReference>
<dbReference type="PANTHER" id="PTHR22594">
    <property type="entry name" value="ASPARTYL/LYSYL-TRNA SYNTHETASE"/>
    <property type="match status" value="1"/>
</dbReference>
<evidence type="ECO:0000256" key="1">
    <source>
        <dbReference type="ARBA" id="ARBA00022917"/>
    </source>
</evidence>
<evidence type="ECO:0000313" key="4">
    <source>
        <dbReference type="Proteomes" id="UP000085678"/>
    </source>
</evidence>
<dbReference type="Gene3D" id="2.40.50.140">
    <property type="entry name" value="Nucleic acid-binding proteins"/>
    <property type="match status" value="1"/>
</dbReference>
<dbReference type="GO" id="GO:0005524">
    <property type="term" value="F:ATP binding"/>
    <property type="evidence" value="ECO:0007669"/>
    <property type="project" value="UniProtKB-KW"/>
</dbReference>
<evidence type="ECO:0000259" key="3">
    <source>
        <dbReference type="Pfam" id="PF01336"/>
    </source>
</evidence>
<dbReference type="InterPro" id="IPR047089">
    <property type="entry name" value="Asp-tRNA-ligase_1_N"/>
</dbReference>
<dbReference type="GO" id="GO:0003676">
    <property type="term" value="F:nucleic acid binding"/>
    <property type="evidence" value="ECO:0007669"/>
    <property type="project" value="InterPro"/>
</dbReference>
<dbReference type="InterPro" id="IPR012340">
    <property type="entry name" value="NA-bd_OB-fold"/>
</dbReference>
<dbReference type="KEGG" id="lak:106169156"/>
<proteinExistence type="predicted"/>
<keyword evidence="2" id="KW-0030">Aminoacyl-tRNA synthetase</keyword>